<protein>
    <submittedName>
        <fullName evidence="1">Uncharacterized protein</fullName>
    </submittedName>
</protein>
<keyword evidence="2" id="KW-1185">Reference proteome</keyword>
<reference evidence="1" key="1">
    <citation type="submission" date="2021-05" db="EMBL/GenBank/DDBJ databases">
        <authorList>
            <person name="Pan Q."/>
            <person name="Jouanno E."/>
            <person name="Zahm M."/>
            <person name="Klopp C."/>
            <person name="Cabau C."/>
            <person name="Louis A."/>
            <person name="Berthelot C."/>
            <person name="Parey E."/>
            <person name="Roest Crollius H."/>
            <person name="Montfort J."/>
            <person name="Robinson-Rechavi M."/>
            <person name="Bouchez O."/>
            <person name="Lampietro C."/>
            <person name="Lopez Roques C."/>
            <person name="Donnadieu C."/>
            <person name="Postlethwait J."/>
            <person name="Bobe J."/>
            <person name="Dillon D."/>
            <person name="Chandos A."/>
            <person name="von Hippel F."/>
            <person name="Guiguen Y."/>
        </authorList>
    </citation>
    <scope>NUCLEOTIDE SEQUENCE</scope>
    <source>
        <strain evidence="1">YG-Jan2019</strain>
    </source>
</reference>
<name>A0ACC2H910_DALPE</name>
<evidence type="ECO:0000313" key="2">
    <source>
        <dbReference type="Proteomes" id="UP001157502"/>
    </source>
</evidence>
<accession>A0ACC2H910</accession>
<evidence type="ECO:0000313" key="1">
    <source>
        <dbReference type="EMBL" id="KAJ8012205.1"/>
    </source>
</evidence>
<dbReference type="EMBL" id="CM055732">
    <property type="protein sequence ID" value="KAJ8012205.1"/>
    <property type="molecule type" value="Genomic_DNA"/>
</dbReference>
<proteinExistence type="predicted"/>
<gene>
    <name evidence="1" type="ORF">DPEC_G00066270</name>
</gene>
<organism evidence="1 2">
    <name type="scientific">Dallia pectoralis</name>
    <name type="common">Alaska blackfish</name>
    <dbReference type="NCBI Taxonomy" id="75939"/>
    <lineage>
        <taxon>Eukaryota</taxon>
        <taxon>Metazoa</taxon>
        <taxon>Chordata</taxon>
        <taxon>Craniata</taxon>
        <taxon>Vertebrata</taxon>
        <taxon>Euteleostomi</taxon>
        <taxon>Actinopterygii</taxon>
        <taxon>Neopterygii</taxon>
        <taxon>Teleostei</taxon>
        <taxon>Protacanthopterygii</taxon>
        <taxon>Esociformes</taxon>
        <taxon>Umbridae</taxon>
        <taxon>Dallia</taxon>
    </lineage>
</organism>
<dbReference type="Proteomes" id="UP001157502">
    <property type="component" value="Chromosome 5"/>
</dbReference>
<sequence>MFHLLCNRVINTAPVRSLYSRWKKTQDLWRQPRSRLYTTQCVNAGNGSGQPSYVVGHIWGLAQRAVRQSTCRTIRLPGGALKFILGPLVLSVSAPLLGNLAYCQADINNNILLELQAKETEPEFDWNILWEFVKPQILSLLGAVMLAFGAAILNIQIPLMLGDLVNIVARYMREHTGDYMREMRGPALKLLGLYGLQGLLTSGYIILLSRVGERVAADMRKTLFQSLLRQDVAFFDANKTGMLVNRLTGDIQEFKSSFKLVVSQGLRSVTQTVGCFVSLYFISPKLTGMTVVILPCLVGAGALIGSFLRRLSRLAQEQVSKATGVADEALGNVRTVKAFAMEEREMQLYAWEVDKSCEMNESLGSGIAVFQGISNIVLNCIVLGTISVGGSLMAGDEMSPGDLMSFLVASQTVQRSLASISILFGQMVRGLSSGARVFEYLSLEPTIPLSGGDRIPAKSLTGRVDFINITFSYPTRPGQPILKNFNLILPPCKTVAIVGESGGGKSTVASLLERFYDPCSGVITLDGLDIRTLDPSWLRGQVIGFISQEPVLFCSSVMENIRFGKPEATDAEVIHAAKQANAHRFITGFPDGYKTLVGERGVTMSGGQKQRIAIARALIKNPSILILDEATSALDAESERVVQDALDRATTGRTVLVIAHRLSTIQRADLIVVMSNGRILEGVPSSALREICLLKELKHKNIVRLHDVLHSDKKLTLVFEFCDQDLKKYFDSCNGDLDPETVKSFMYQLLKGLAFCHSRNVLHRDLKPQNLLINRNGELKLADFGLARAFGIPVRCYSAEVVTLWYRPPDVLFGAKLYSTSIDMWSAGCIFAATTSLVNVVPKLSSTGRDLLQSSPRQSSPRQSSTRQSSPRQSSPRQSSTRQSSPRQSSPRQSSTRQSSPRQSSPRQSSPRQSSPRQSSPRQTSTTCQTSHLLAPHVSTETLFPLGLKSLLALQGIRLGSQFAVKPPTVPHHPTLLYVVNKQTLHSFLESGDEIRYERLFQEQPEKDCADRVRYVCQYLLPGADVSHIHPVE</sequence>
<comment type="caution">
    <text evidence="1">The sequence shown here is derived from an EMBL/GenBank/DDBJ whole genome shotgun (WGS) entry which is preliminary data.</text>
</comment>